<protein>
    <submittedName>
        <fullName evidence="13">NADH dehydrogenase, FAD-containing subunit</fullName>
    </submittedName>
</protein>
<dbReference type="Pfam" id="PF02769">
    <property type="entry name" value="AIRS_C"/>
    <property type="match status" value="1"/>
</dbReference>
<evidence type="ECO:0000313" key="13">
    <source>
        <dbReference type="EMBL" id="AAP99379.1"/>
    </source>
</evidence>
<evidence type="ECO:0000256" key="2">
    <source>
        <dbReference type="ARBA" id="ARBA00005272"/>
    </source>
</evidence>
<evidence type="ECO:0000259" key="12">
    <source>
        <dbReference type="Pfam" id="PF02769"/>
    </source>
</evidence>
<dbReference type="EMBL" id="AE017126">
    <property type="protein sequence ID" value="AAP99379.1"/>
    <property type="molecule type" value="Genomic_DNA"/>
</dbReference>
<dbReference type="SUPFAM" id="SSF55326">
    <property type="entry name" value="PurM N-terminal domain-like"/>
    <property type="match status" value="1"/>
</dbReference>
<dbReference type="GO" id="GO:0003955">
    <property type="term" value="F:NAD(P)H dehydrogenase (quinone) activity"/>
    <property type="evidence" value="ECO:0007669"/>
    <property type="project" value="TreeGrafter"/>
</dbReference>
<dbReference type="GO" id="GO:0019646">
    <property type="term" value="P:aerobic electron transport chain"/>
    <property type="evidence" value="ECO:0007669"/>
    <property type="project" value="TreeGrafter"/>
</dbReference>
<dbReference type="Gene3D" id="3.30.1330.10">
    <property type="entry name" value="PurM-like, N-terminal domain"/>
    <property type="match status" value="1"/>
</dbReference>
<dbReference type="STRING" id="167539.Pro_0333"/>
<keyword evidence="10" id="KW-0711">Selenium</keyword>
<keyword evidence="6" id="KW-0418">Kinase</keyword>
<dbReference type="NCBIfam" id="TIGR04369">
    <property type="entry name" value="fusion_not_SelD"/>
    <property type="match status" value="1"/>
</dbReference>
<dbReference type="EnsemblBacteria" id="AAP99379">
    <property type="protein sequence ID" value="AAP99379"/>
    <property type="gene ID" value="Pro_0333"/>
</dbReference>
<dbReference type="KEGG" id="pma:Pro_0333"/>
<proteinExistence type="inferred from homology"/>
<evidence type="ECO:0000256" key="3">
    <source>
        <dbReference type="ARBA" id="ARBA00022630"/>
    </source>
</evidence>
<dbReference type="SUPFAM" id="SSF51905">
    <property type="entry name" value="FAD/NAD(P)-binding domain"/>
    <property type="match status" value="1"/>
</dbReference>
<dbReference type="SUPFAM" id="SSF56042">
    <property type="entry name" value="PurM C-terminal domain-like"/>
    <property type="match status" value="1"/>
</dbReference>
<accession>Q7VDN5</accession>
<evidence type="ECO:0000256" key="4">
    <source>
        <dbReference type="ARBA" id="ARBA00022679"/>
    </source>
</evidence>
<evidence type="ECO:0000256" key="1">
    <source>
        <dbReference type="ARBA" id="ARBA00001974"/>
    </source>
</evidence>
<dbReference type="Gene3D" id="3.90.650.10">
    <property type="entry name" value="PurM-like C-terminal domain"/>
    <property type="match status" value="1"/>
</dbReference>
<evidence type="ECO:0000256" key="10">
    <source>
        <dbReference type="ARBA" id="ARBA00023266"/>
    </source>
</evidence>
<keyword evidence="4" id="KW-0808">Transferase</keyword>
<reference evidence="13 14" key="1">
    <citation type="journal article" date="2003" name="Proc. Natl. Acad. Sci. U.S.A.">
        <title>Genome sequence of the cyanobacterium Prochlorococcus marinus SS120, a nearly minimal oxyphototrophic genome.</title>
        <authorList>
            <person name="Dufresne A."/>
            <person name="Salanoubat M."/>
            <person name="Partensky F."/>
            <person name="Artiguenave F."/>
            <person name="Axmann I.M."/>
            <person name="Barbe V."/>
            <person name="Duprat S."/>
            <person name="Galperin M.Y."/>
            <person name="Koonin E.V."/>
            <person name="Le Gall F."/>
            <person name="Makarova K.S."/>
            <person name="Ostrowski M."/>
            <person name="Oztas S."/>
            <person name="Robert C."/>
            <person name="Rogozin I.B."/>
            <person name="Scanlan D.J."/>
            <person name="Tandeau de Marsac N."/>
            <person name="Weissenbach J."/>
            <person name="Wincker P."/>
            <person name="Wolf Y.I."/>
            <person name="Hess W.R."/>
        </authorList>
    </citation>
    <scope>NUCLEOTIDE SEQUENCE [LARGE SCALE GENOMIC DNA]</scope>
    <source>
        <strain evidence="14">SARG / CCMP1375 / SS120</strain>
    </source>
</reference>
<sequence>MLAGGGHTHALVLKRWAMKPHLKPKCLITLVNRDSSTIYSGMFPGLISGDYQLDEVSIDLRRLTDKAGVSLVVGEIHSLDIYENRLFLHNRASIGFSRLSLDVGSETLVDEDTSYLKDRSDVFPIRPFEKSLECIKELDVESQNESTKPFTVIGSGLAALEIVFALRKRWPARELRLQAFSRKLNWRFKKAINLAKIDIISPKSLVDGPAVICTGNEAPKWLKNSGLKVNNAGRIITLPTLEIPGRPDIFAVGDCGVLAKNSRPPSGVWAVRAAKPLAKNLERSLSGKSLLAWRPQSIALKLVGGISKSNMSIAWSLWGFVVIGPNRLIWKLKQSIDRGFVKGFEELSMVEYEEKIIACRGCASKVAAQPLKSALKSAELDNLINYPEDAALVASSLDKGLWLQSVDGFPALSNDPWLNARLTTLHACSDLWARGASVTSAQAVITLPTIHQKLQQELLIQCLSGIKSALMPQGAELIGGHTYESRTELSGNISMDIEISLSINGLVVPNIRPWSKGGLQIGDEILISRGIGTGVIFSAAMKGAVPAKHVDAALFQLSQSQHVFVEGLRKQSLETNDSFLIHACTDITGFGLLGHLGEMIQATNIKRLKASLPLVKINLFANSIPVLDGVKNLFKLGYESTLAPSNRCFLELLNLKNKTVPFIELIMEDISSEMQEVHLIKELLVDPQTCGPLVISCESKIANSLIDNYYWHRIGFVDTL</sequence>
<name>Q7VDN5_PROMA</name>
<dbReference type="AlphaFoldDB" id="Q7VDN5"/>
<evidence type="ECO:0000256" key="7">
    <source>
        <dbReference type="ARBA" id="ARBA00022827"/>
    </source>
</evidence>
<dbReference type="InterPro" id="IPR036676">
    <property type="entry name" value="PurM-like_C_sf"/>
</dbReference>
<evidence type="ECO:0000313" key="14">
    <source>
        <dbReference type="Proteomes" id="UP000001420"/>
    </source>
</evidence>
<dbReference type="eggNOG" id="COG1252">
    <property type="taxonomic scope" value="Bacteria"/>
</dbReference>
<comment type="cofactor">
    <cofactor evidence="1">
        <name>FAD</name>
        <dbReference type="ChEBI" id="CHEBI:57692"/>
    </cofactor>
</comment>
<dbReference type="InterPro" id="IPR010918">
    <property type="entry name" value="PurM-like_C_dom"/>
</dbReference>
<organism evidence="13 14">
    <name type="scientific">Prochlorococcus marinus (strain SARG / CCMP1375 / SS120)</name>
    <dbReference type="NCBI Taxonomy" id="167539"/>
    <lineage>
        <taxon>Bacteria</taxon>
        <taxon>Bacillati</taxon>
        <taxon>Cyanobacteriota</taxon>
        <taxon>Cyanophyceae</taxon>
        <taxon>Synechococcales</taxon>
        <taxon>Prochlorococcaceae</taxon>
        <taxon>Prochlorococcus</taxon>
    </lineage>
</organism>
<dbReference type="InterPro" id="IPR036921">
    <property type="entry name" value="PurM-like_N_sf"/>
</dbReference>
<dbReference type="InterPro" id="IPR030805">
    <property type="entry name" value="Oxidorec-SedlD_fusion"/>
</dbReference>
<dbReference type="GO" id="GO:0016301">
    <property type="term" value="F:kinase activity"/>
    <property type="evidence" value="ECO:0007669"/>
    <property type="project" value="UniProtKB-KW"/>
</dbReference>
<dbReference type="PANTHER" id="PTHR42913">
    <property type="entry name" value="APOPTOSIS-INDUCING FACTOR 1"/>
    <property type="match status" value="1"/>
</dbReference>
<evidence type="ECO:0000256" key="9">
    <source>
        <dbReference type="ARBA" id="ARBA00023002"/>
    </source>
</evidence>
<dbReference type="CDD" id="cd02195">
    <property type="entry name" value="SelD"/>
    <property type="match status" value="1"/>
</dbReference>
<evidence type="ECO:0000256" key="8">
    <source>
        <dbReference type="ARBA" id="ARBA00022840"/>
    </source>
</evidence>
<keyword evidence="14" id="KW-1185">Reference proteome</keyword>
<dbReference type="InterPro" id="IPR004536">
    <property type="entry name" value="SPS/SelD"/>
</dbReference>
<dbReference type="InterPro" id="IPR016188">
    <property type="entry name" value="PurM-like_N"/>
</dbReference>
<evidence type="ECO:0000256" key="6">
    <source>
        <dbReference type="ARBA" id="ARBA00022777"/>
    </source>
</evidence>
<keyword evidence="8" id="KW-0067">ATP-binding</keyword>
<gene>
    <name evidence="13" type="primary">ndh</name>
    <name evidence="13" type="ordered locus">Pro_0333</name>
</gene>
<evidence type="ECO:0000259" key="11">
    <source>
        <dbReference type="Pfam" id="PF00586"/>
    </source>
</evidence>
<dbReference type="Pfam" id="PF00586">
    <property type="entry name" value="AIRS"/>
    <property type="match status" value="1"/>
</dbReference>
<dbReference type="InterPro" id="IPR036188">
    <property type="entry name" value="FAD/NAD-bd_sf"/>
</dbReference>
<feature type="domain" description="PurM-like C-terminal" evidence="12">
    <location>
        <begin position="522"/>
        <end position="604"/>
    </location>
</feature>
<feature type="domain" description="PurM-like N-terminal" evidence="11">
    <location>
        <begin position="388"/>
        <end position="487"/>
    </location>
</feature>
<dbReference type="PATRIC" id="fig|167539.5.peg.342"/>
<keyword evidence="9" id="KW-0560">Oxidoreductase</keyword>
<dbReference type="InterPro" id="IPR051169">
    <property type="entry name" value="NADH-Q_oxidoreductase"/>
</dbReference>
<dbReference type="PANTHER" id="PTHR42913:SF9">
    <property type="entry name" value="SLR1591 PROTEIN"/>
    <property type="match status" value="1"/>
</dbReference>
<dbReference type="HOGENOM" id="CLU_019558_0_0_3"/>
<keyword evidence="3" id="KW-0285">Flavoprotein</keyword>
<comment type="similarity">
    <text evidence="2">Belongs to the NADH dehydrogenase family.</text>
</comment>
<dbReference type="eggNOG" id="COG0709">
    <property type="taxonomic scope" value="Bacteria"/>
</dbReference>
<dbReference type="OrthoDB" id="9772934at2"/>
<evidence type="ECO:0000256" key="5">
    <source>
        <dbReference type="ARBA" id="ARBA00022741"/>
    </source>
</evidence>
<dbReference type="GO" id="GO:0005524">
    <property type="term" value="F:ATP binding"/>
    <property type="evidence" value="ECO:0007669"/>
    <property type="project" value="UniProtKB-KW"/>
</dbReference>
<dbReference type="Proteomes" id="UP000001420">
    <property type="component" value="Chromosome"/>
</dbReference>
<keyword evidence="7" id="KW-0274">FAD</keyword>
<dbReference type="NCBIfam" id="TIGR00476">
    <property type="entry name" value="selD"/>
    <property type="match status" value="1"/>
</dbReference>
<keyword evidence="5" id="KW-0547">Nucleotide-binding</keyword>
<dbReference type="Gene3D" id="3.50.50.100">
    <property type="match status" value="2"/>
</dbReference>